<keyword evidence="4 9" id="KW-0812">Transmembrane</keyword>
<organism evidence="11">
    <name type="scientific">Hexamita inflata</name>
    <dbReference type="NCBI Taxonomy" id="28002"/>
    <lineage>
        <taxon>Eukaryota</taxon>
        <taxon>Metamonada</taxon>
        <taxon>Diplomonadida</taxon>
        <taxon>Hexamitidae</taxon>
        <taxon>Hexamitinae</taxon>
        <taxon>Hexamita</taxon>
    </lineage>
</organism>
<comment type="subcellular location">
    <subcellularLocation>
        <location evidence="1">Membrane</location>
    </subcellularLocation>
</comment>
<feature type="transmembrane region" description="Helical" evidence="9">
    <location>
        <begin position="21"/>
        <end position="53"/>
    </location>
</feature>
<evidence type="ECO:0000256" key="3">
    <source>
        <dbReference type="ARBA" id="ARBA00022679"/>
    </source>
</evidence>
<keyword evidence="6" id="KW-0443">Lipid metabolism</keyword>
<evidence type="ECO:0000256" key="5">
    <source>
        <dbReference type="ARBA" id="ARBA00022989"/>
    </source>
</evidence>
<keyword evidence="13" id="KW-1185">Reference proteome</keyword>
<keyword evidence="3" id="KW-0808">Transferase</keyword>
<keyword evidence="5 9" id="KW-1133">Transmembrane helix</keyword>
<dbReference type="PANTHER" id="PTHR23063">
    <property type="entry name" value="PHOSPHOLIPID ACYLTRANSFERASE"/>
    <property type="match status" value="1"/>
</dbReference>
<dbReference type="PANTHER" id="PTHR23063:SF52">
    <property type="entry name" value="LYSOPHOSPHATIDYLCHOLINE ACYLTRANSFERASE"/>
    <property type="match status" value="1"/>
</dbReference>
<evidence type="ECO:0000313" key="13">
    <source>
        <dbReference type="Proteomes" id="UP001642409"/>
    </source>
</evidence>
<dbReference type="AlphaFoldDB" id="A0AA86PD46"/>
<sequence length="382" mass="42927">MLIHPLSKKSVPSKHQKFWLGVFYFFASIIYLPLKLIITFASLSFATLLALIVNANTDPKQPIPPKRYCLRKFGQALTGKLLCIGHGLFIKEVNPHTRDKSADVVVGNHCSYLDALVMLDKSGGSAIVNQGMADFWFLRTLLKVSRAIVVQRPALGSDSESVKKKRAKTARDFGIDDQGSITQMMQKRVNERNNGVDWPQIIIFPEGTISNSEALLRFRTSVFALDGCKIQPFSLKYHTVFNLQWLTCSGLQAMFRSFLNPFGYIEVEWLEPQIRGENQSAQEFADQVGITIANNLGGVYTKYKNDDISYFLGWKPIEKCGEEYIKDFGALGTFADVKRKLGKGKRYELVHADVQTLLSENQSQKEENVEVNGGVIVEEVLS</sequence>
<evidence type="ECO:0000313" key="12">
    <source>
        <dbReference type="EMBL" id="CAL6096270.1"/>
    </source>
</evidence>
<proteinExistence type="inferred from homology"/>
<evidence type="ECO:0000256" key="7">
    <source>
        <dbReference type="ARBA" id="ARBA00023136"/>
    </source>
</evidence>
<dbReference type="GO" id="GO:0016020">
    <property type="term" value="C:membrane"/>
    <property type="evidence" value="ECO:0007669"/>
    <property type="project" value="UniProtKB-SubCell"/>
</dbReference>
<dbReference type="EMBL" id="CAXDID020000484">
    <property type="protein sequence ID" value="CAL6096270.1"/>
    <property type="molecule type" value="Genomic_DNA"/>
</dbReference>
<dbReference type="SUPFAM" id="SSF69593">
    <property type="entry name" value="Glycerol-3-phosphate (1)-acyltransferase"/>
    <property type="match status" value="1"/>
</dbReference>
<dbReference type="Pfam" id="PF01553">
    <property type="entry name" value="Acyltransferase"/>
    <property type="match status" value="1"/>
</dbReference>
<comment type="similarity">
    <text evidence="2">Belongs to the 1-acyl-sn-glycerol-3-phosphate acyltransferase family.</text>
</comment>
<evidence type="ECO:0000256" key="8">
    <source>
        <dbReference type="ARBA" id="ARBA00023315"/>
    </source>
</evidence>
<dbReference type="InterPro" id="IPR002123">
    <property type="entry name" value="Plipid/glycerol_acylTrfase"/>
</dbReference>
<dbReference type="Proteomes" id="UP001642409">
    <property type="component" value="Unassembled WGS sequence"/>
</dbReference>
<evidence type="ECO:0000259" key="10">
    <source>
        <dbReference type="SMART" id="SM00563"/>
    </source>
</evidence>
<name>A0AA86PD46_9EUKA</name>
<accession>A0AA86PD46</accession>
<dbReference type="SMART" id="SM00563">
    <property type="entry name" value="PlsC"/>
    <property type="match status" value="1"/>
</dbReference>
<gene>
    <name evidence="11" type="ORF">HINF_LOCUS21790</name>
    <name evidence="12" type="ORF">HINF_LOCUS68349</name>
</gene>
<keyword evidence="8 11" id="KW-0012">Acyltransferase</keyword>
<dbReference type="GO" id="GO:0016746">
    <property type="term" value="F:acyltransferase activity"/>
    <property type="evidence" value="ECO:0007669"/>
    <property type="project" value="UniProtKB-KW"/>
</dbReference>
<reference evidence="11" key="1">
    <citation type="submission" date="2023-06" db="EMBL/GenBank/DDBJ databases">
        <authorList>
            <person name="Kurt Z."/>
        </authorList>
    </citation>
    <scope>NUCLEOTIDE SEQUENCE</scope>
</reference>
<keyword evidence="7 9" id="KW-0472">Membrane</keyword>
<evidence type="ECO:0000256" key="1">
    <source>
        <dbReference type="ARBA" id="ARBA00004370"/>
    </source>
</evidence>
<evidence type="ECO:0000256" key="2">
    <source>
        <dbReference type="ARBA" id="ARBA00008655"/>
    </source>
</evidence>
<dbReference type="GO" id="GO:0006629">
    <property type="term" value="P:lipid metabolic process"/>
    <property type="evidence" value="ECO:0007669"/>
    <property type="project" value="UniProtKB-KW"/>
</dbReference>
<comment type="caution">
    <text evidence="11">The sequence shown here is derived from an EMBL/GenBank/DDBJ whole genome shotgun (WGS) entry which is preliminary data.</text>
</comment>
<reference evidence="12 13" key="2">
    <citation type="submission" date="2024-07" db="EMBL/GenBank/DDBJ databases">
        <authorList>
            <person name="Akdeniz Z."/>
        </authorList>
    </citation>
    <scope>NUCLEOTIDE SEQUENCE [LARGE SCALE GENOMIC DNA]</scope>
</reference>
<protein>
    <submittedName>
        <fullName evidence="11">Lysophospholipid acyltransferase</fullName>
    </submittedName>
    <submittedName>
        <fullName evidence="12">Lysophospholipid_acyltransferase</fullName>
    </submittedName>
</protein>
<evidence type="ECO:0000256" key="6">
    <source>
        <dbReference type="ARBA" id="ARBA00023098"/>
    </source>
</evidence>
<dbReference type="EMBL" id="CATOUU010000558">
    <property type="protein sequence ID" value="CAI9934145.1"/>
    <property type="molecule type" value="Genomic_DNA"/>
</dbReference>
<feature type="domain" description="Phospholipid/glycerol acyltransferase" evidence="10">
    <location>
        <begin position="103"/>
        <end position="238"/>
    </location>
</feature>
<evidence type="ECO:0000313" key="11">
    <source>
        <dbReference type="EMBL" id="CAI9934145.1"/>
    </source>
</evidence>
<evidence type="ECO:0000256" key="4">
    <source>
        <dbReference type="ARBA" id="ARBA00022692"/>
    </source>
</evidence>
<evidence type="ECO:0000256" key="9">
    <source>
        <dbReference type="SAM" id="Phobius"/>
    </source>
</evidence>